<dbReference type="AlphaFoldDB" id="A0A356LJG7"/>
<proteinExistence type="inferred from homology"/>
<comment type="similarity">
    <text evidence="1">Belongs to the UPF0065 (bug) family.</text>
</comment>
<dbReference type="InterPro" id="IPR042100">
    <property type="entry name" value="Bug_dom1"/>
</dbReference>
<dbReference type="CDD" id="cd07012">
    <property type="entry name" value="PBP2_Bug_TTT"/>
    <property type="match status" value="1"/>
</dbReference>
<feature type="chain" id="PRO_5016881869" evidence="2">
    <location>
        <begin position="23"/>
        <end position="323"/>
    </location>
</feature>
<protein>
    <submittedName>
        <fullName evidence="3">ABC transporter substrate-binding protein</fullName>
    </submittedName>
</protein>
<reference evidence="3 4" key="1">
    <citation type="journal article" date="2018" name="Nat. Biotechnol.">
        <title>A standardized bacterial taxonomy based on genome phylogeny substantially revises the tree of life.</title>
        <authorList>
            <person name="Parks D.H."/>
            <person name="Chuvochina M."/>
            <person name="Waite D.W."/>
            <person name="Rinke C."/>
            <person name="Skarshewski A."/>
            <person name="Chaumeil P.A."/>
            <person name="Hugenholtz P."/>
        </authorList>
    </citation>
    <scope>NUCLEOTIDE SEQUENCE [LARGE SCALE GENOMIC DNA]</scope>
    <source>
        <strain evidence="3">UBA10707</strain>
    </source>
</reference>
<evidence type="ECO:0000256" key="1">
    <source>
        <dbReference type="ARBA" id="ARBA00006987"/>
    </source>
</evidence>
<dbReference type="Pfam" id="PF03401">
    <property type="entry name" value="TctC"/>
    <property type="match status" value="1"/>
</dbReference>
<accession>A0A356LJG7</accession>
<dbReference type="Gene3D" id="3.40.190.10">
    <property type="entry name" value="Periplasmic binding protein-like II"/>
    <property type="match status" value="1"/>
</dbReference>
<feature type="signal peptide" evidence="2">
    <location>
        <begin position="1"/>
        <end position="22"/>
    </location>
</feature>
<keyword evidence="2" id="KW-0732">Signal</keyword>
<evidence type="ECO:0000256" key="2">
    <source>
        <dbReference type="SAM" id="SignalP"/>
    </source>
</evidence>
<dbReference type="EMBL" id="DOEK01000035">
    <property type="protein sequence ID" value="HBP31054.1"/>
    <property type="molecule type" value="Genomic_DNA"/>
</dbReference>
<dbReference type="Proteomes" id="UP000264036">
    <property type="component" value="Unassembled WGS sequence"/>
</dbReference>
<dbReference type="SUPFAM" id="SSF53850">
    <property type="entry name" value="Periplasmic binding protein-like II"/>
    <property type="match status" value="1"/>
</dbReference>
<sequence>MRRWFQAGFSAIALSISTISMAAGSWPERPLTLVVPFGPGSSPDQMARVISEQASKTLGQPIVIQNRPGASGNLGTNVIAKSKPDGYTFGVSITGPLVNNTLIYKDLPYDPKKDLVPLTLAVHQPNVLVVPANSPIKTLPQLLEAMRNPKSQYNFPSTGTGTIAHLSVELLLQRVGGKAVHVPYASSPAALSSLLSGDGQFAALPPIAVMPMVNDRRLRALAVVFNESTDMFPNIPTLAEQGVKDIEGSGWIGFVAPAGMPDDVRQTLTDALIAAIHDPNVQQRLKAQYMLPVGNQPEEFARYMDEELKRWGPIIKRLNLSVN</sequence>
<dbReference type="PANTHER" id="PTHR42928">
    <property type="entry name" value="TRICARBOXYLATE-BINDING PROTEIN"/>
    <property type="match status" value="1"/>
</dbReference>
<name>A0A356LJG7_9BURK</name>
<comment type="caution">
    <text evidence="3">The sequence shown here is derived from an EMBL/GenBank/DDBJ whole genome shotgun (WGS) entry which is preliminary data.</text>
</comment>
<organism evidence="3 4">
    <name type="scientific">Advenella kashmirensis</name>
    <dbReference type="NCBI Taxonomy" id="310575"/>
    <lineage>
        <taxon>Bacteria</taxon>
        <taxon>Pseudomonadati</taxon>
        <taxon>Pseudomonadota</taxon>
        <taxon>Betaproteobacteria</taxon>
        <taxon>Burkholderiales</taxon>
        <taxon>Alcaligenaceae</taxon>
    </lineage>
</organism>
<dbReference type="PANTHER" id="PTHR42928:SF5">
    <property type="entry name" value="BLR1237 PROTEIN"/>
    <property type="match status" value="1"/>
</dbReference>
<dbReference type="PIRSF" id="PIRSF017082">
    <property type="entry name" value="YflP"/>
    <property type="match status" value="1"/>
</dbReference>
<evidence type="ECO:0000313" key="3">
    <source>
        <dbReference type="EMBL" id="HBP31054.1"/>
    </source>
</evidence>
<gene>
    <name evidence="3" type="ORF">DD666_16790</name>
</gene>
<dbReference type="Gene3D" id="3.40.190.150">
    <property type="entry name" value="Bordetella uptake gene, domain 1"/>
    <property type="match status" value="1"/>
</dbReference>
<evidence type="ECO:0000313" key="4">
    <source>
        <dbReference type="Proteomes" id="UP000264036"/>
    </source>
</evidence>
<dbReference type="InterPro" id="IPR005064">
    <property type="entry name" value="BUG"/>
</dbReference>